<reference evidence="9 10" key="1">
    <citation type="journal article" date="2019" name="Nat. Ecol. Evol.">
        <title>Megaphylogeny resolves global patterns of mushroom evolution.</title>
        <authorList>
            <person name="Varga T."/>
            <person name="Krizsan K."/>
            <person name="Foldi C."/>
            <person name="Dima B."/>
            <person name="Sanchez-Garcia M."/>
            <person name="Sanchez-Ramirez S."/>
            <person name="Szollosi G.J."/>
            <person name="Szarkandi J.G."/>
            <person name="Papp V."/>
            <person name="Albert L."/>
            <person name="Andreopoulos W."/>
            <person name="Angelini C."/>
            <person name="Antonin V."/>
            <person name="Barry K.W."/>
            <person name="Bougher N.L."/>
            <person name="Buchanan P."/>
            <person name="Buyck B."/>
            <person name="Bense V."/>
            <person name="Catcheside P."/>
            <person name="Chovatia M."/>
            <person name="Cooper J."/>
            <person name="Damon W."/>
            <person name="Desjardin D."/>
            <person name="Finy P."/>
            <person name="Geml J."/>
            <person name="Haridas S."/>
            <person name="Hughes K."/>
            <person name="Justo A."/>
            <person name="Karasinski D."/>
            <person name="Kautmanova I."/>
            <person name="Kiss B."/>
            <person name="Kocsube S."/>
            <person name="Kotiranta H."/>
            <person name="LaButti K.M."/>
            <person name="Lechner B.E."/>
            <person name="Liimatainen K."/>
            <person name="Lipzen A."/>
            <person name="Lukacs Z."/>
            <person name="Mihaltcheva S."/>
            <person name="Morgado L.N."/>
            <person name="Niskanen T."/>
            <person name="Noordeloos M.E."/>
            <person name="Ohm R.A."/>
            <person name="Ortiz-Santana B."/>
            <person name="Ovrebo C."/>
            <person name="Racz N."/>
            <person name="Riley R."/>
            <person name="Savchenko A."/>
            <person name="Shiryaev A."/>
            <person name="Soop K."/>
            <person name="Spirin V."/>
            <person name="Szebenyi C."/>
            <person name="Tomsovsky M."/>
            <person name="Tulloss R.E."/>
            <person name="Uehling J."/>
            <person name="Grigoriev I.V."/>
            <person name="Vagvolgyi C."/>
            <person name="Papp T."/>
            <person name="Martin F.M."/>
            <person name="Miettinen O."/>
            <person name="Hibbett D.S."/>
            <person name="Nagy L.G."/>
        </authorList>
    </citation>
    <scope>NUCLEOTIDE SEQUENCE [LARGE SCALE GENOMIC DNA]</scope>
    <source>
        <strain evidence="9 10">CBS 166.37</strain>
    </source>
</reference>
<feature type="compositionally biased region" description="Low complexity" evidence="6">
    <location>
        <begin position="448"/>
        <end position="464"/>
    </location>
</feature>
<keyword evidence="3" id="KW-0067">ATP-binding</keyword>
<feature type="domain" description="Protein kinase" evidence="7">
    <location>
        <begin position="945"/>
        <end position="1218"/>
    </location>
</feature>
<feature type="compositionally biased region" description="Low complexity" evidence="6">
    <location>
        <begin position="702"/>
        <end position="713"/>
    </location>
</feature>
<dbReference type="InterPro" id="IPR036936">
    <property type="entry name" value="CRIB_dom_sf"/>
</dbReference>
<feature type="compositionally biased region" description="Low complexity" evidence="6">
    <location>
        <begin position="56"/>
        <end position="75"/>
    </location>
</feature>
<feature type="compositionally biased region" description="Polar residues" evidence="6">
    <location>
        <begin position="287"/>
        <end position="309"/>
    </location>
</feature>
<feature type="region of interest" description="Disordered" evidence="6">
    <location>
        <begin position="688"/>
        <end position="713"/>
    </location>
</feature>
<dbReference type="GO" id="GO:0004674">
    <property type="term" value="F:protein serine/threonine kinase activity"/>
    <property type="evidence" value="ECO:0007669"/>
    <property type="project" value="UniProtKB-EC"/>
</dbReference>
<feature type="compositionally biased region" description="Basic and acidic residues" evidence="6">
    <location>
        <begin position="690"/>
        <end position="701"/>
    </location>
</feature>
<dbReference type="PANTHER" id="PTHR45832:SF22">
    <property type="entry name" value="SERINE_THREONINE-PROTEIN KINASE SAMKA-RELATED"/>
    <property type="match status" value="1"/>
</dbReference>
<feature type="region of interest" description="Disordered" evidence="6">
    <location>
        <begin position="203"/>
        <end position="611"/>
    </location>
</feature>
<evidence type="ECO:0000256" key="1">
    <source>
        <dbReference type="ARBA" id="ARBA00008874"/>
    </source>
</evidence>
<feature type="domain" description="CRIB" evidence="8">
    <location>
        <begin position="161"/>
        <end position="174"/>
    </location>
</feature>
<evidence type="ECO:0000313" key="9">
    <source>
        <dbReference type="EMBL" id="TFK37694.1"/>
    </source>
</evidence>
<evidence type="ECO:0000313" key="10">
    <source>
        <dbReference type="Proteomes" id="UP000308652"/>
    </source>
</evidence>
<name>A0A5C3LX31_9AGAR</name>
<feature type="compositionally biased region" description="Low complexity" evidence="6">
    <location>
        <begin position="836"/>
        <end position="850"/>
    </location>
</feature>
<evidence type="ECO:0008006" key="11">
    <source>
        <dbReference type="Google" id="ProtNLM"/>
    </source>
</evidence>
<feature type="compositionally biased region" description="Pro residues" evidence="6">
    <location>
        <begin position="555"/>
        <end position="564"/>
    </location>
</feature>
<comment type="similarity">
    <text evidence="1">Belongs to the protein kinase superfamily. STE Ser/Thr protein kinase family. STE20 subfamily.</text>
</comment>
<keyword evidence="2" id="KW-0547">Nucleotide-binding</keyword>
<protein>
    <recommendedName>
        <fullName evidence="11">Protein kinase domain-containing protein</fullName>
    </recommendedName>
</protein>
<evidence type="ECO:0000256" key="4">
    <source>
        <dbReference type="ARBA" id="ARBA00047899"/>
    </source>
</evidence>
<feature type="compositionally biased region" description="Low complexity" evidence="6">
    <location>
        <begin position="323"/>
        <end position="344"/>
    </location>
</feature>
<dbReference type="InterPro" id="IPR000719">
    <property type="entry name" value="Prot_kinase_dom"/>
</dbReference>
<dbReference type="GO" id="GO:0106310">
    <property type="term" value="F:protein serine kinase activity"/>
    <property type="evidence" value="ECO:0007669"/>
    <property type="project" value="RHEA"/>
</dbReference>
<dbReference type="PROSITE" id="PS50108">
    <property type="entry name" value="CRIB"/>
    <property type="match status" value="1"/>
</dbReference>
<dbReference type="OrthoDB" id="248923at2759"/>
<dbReference type="STRING" id="68775.A0A5C3LX31"/>
<dbReference type="Pfam" id="PF00069">
    <property type="entry name" value="Pkinase"/>
    <property type="match status" value="1"/>
</dbReference>
<evidence type="ECO:0000259" key="7">
    <source>
        <dbReference type="PROSITE" id="PS50011"/>
    </source>
</evidence>
<dbReference type="Gene3D" id="1.10.510.10">
    <property type="entry name" value="Transferase(Phosphotransferase) domain 1"/>
    <property type="match status" value="1"/>
</dbReference>
<dbReference type="PROSITE" id="PS50011">
    <property type="entry name" value="PROTEIN_KINASE_DOM"/>
    <property type="match status" value="1"/>
</dbReference>
<feature type="compositionally biased region" description="Polar residues" evidence="6">
    <location>
        <begin position="225"/>
        <end position="241"/>
    </location>
</feature>
<evidence type="ECO:0000259" key="8">
    <source>
        <dbReference type="PROSITE" id="PS50108"/>
    </source>
</evidence>
<gene>
    <name evidence="9" type="ORF">BDQ12DRAFT_685120</name>
</gene>
<feature type="region of interest" description="Disordered" evidence="6">
    <location>
        <begin position="1"/>
        <end position="163"/>
    </location>
</feature>
<comment type="catalytic activity">
    <reaction evidence="4">
        <text>L-threonyl-[protein] + ATP = O-phospho-L-threonyl-[protein] + ADP + H(+)</text>
        <dbReference type="Rhea" id="RHEA:46608"/>
        <dbReference type="Rhea" id="RHEA-COMP:11060"/>
        <dbReference type="Rhea" id="RHEA-COMP:11605"/>
        <dbReference type="ChEBI" id="CHEBI:15378"/>
        <dbReference type="ChEBI" id="CHEBI:30013"/>
        <dbReference type="ChEBI" id="CHEBI:30616"/>
        <dbReference type="ChEBI" id="CHEBI:61977"/>
        <dbReference type="ChEBI" id="CHEBI:456216"/>
        <dbReference type="EC" id="2.7.11.1"/>
    </reaction>
</comment>
<feature type="region of interest" description="Disordered" evidence="6">
    <location>
        <begin position="767"/>
        <end position="858"/>
    </location>
</feature>
<evidence type="ECO:0000256" key="5">
    <source>
        <dbReference type="ARBA" id="ARBA00048679"/>
    </source>
</evidence>
<feature type="compositionally biased region" description="Basic and acidic residues" evidence="6">
    <location>
        <begin position="28"/>
        <end position="37"/>
    </location>
</feature>
<accession>A0A5C3LX31</accession>
<feature type="compositionally biased region" description="Low complexity" evidence="6">
    <location>
        <begin position="91"/>
        <end position="120"/>
    </location>
</feature>
<dbReference type="GO" id="GO:0005524">
    <property type="term" value="F:ATP binding"/>
    <property type="evidence" value="ECO:0007669"/>
    <property type="project" value="UniProtKB-KW"/>
</dbReference>
<feature type="compositionally biased region" description="Polar residues" evidence="6">
    <location>
        <begin position="415"/>
        <end position="431"/>
    </location>
</feature>
<dbReference type="AlphaFoldDB" id="A0A5C3LX31"/>
<feature type="compositionally biased region" description="Low complexity" evidence="6">
    <location>
        <begin position="1"/>
        <end position="17"/>
    </location>
</feature>
<sequence>MASSSTSSTNLSSMKSSRFSTMKVFKFGSKEKEKDLKPPPLPPKDPYYLQNRSFTSLSPDSQSLPPNSPLSPQSNFQYPHRPSPSPDPNQSTMSLASSAASMKSSPPPDQRQQGQSQTQTQKKDKGLSFLKFGKRSPRSPPVKEPLVDDAEPAPPAEDDGISLPWNFQHNIHVDEGYVGLPPSWAVSLADAGFSEDEIAAIQNRRAAGTRSPGSQYLYTDRPESPASTNPYINLPTNNTGASPPGPPVLMHPKPRTTSLARKISDASMKAINKARQKSSPVPAVPSLHSTPSSVSLHSTKGGSSNNSVRIQPPRRRPPSPGDSSTHYPSSSVSVSADSHISSGSLLTGSQEQGSAGPSRMGNSPPPVSSDPTTPPRRMYHVTNVSSPAPNSPPPSYGLSLSSYIADRKEKPTTPPNASQNFAQALNSTPTNAASASSSGTQALHRPQASTDTTSSRTTAISDASKVSPSRTPLRAKRATALPPRLSLHKSSDSTDLSMWSEALLSGISSGGLMDDLPTESRLPSPHSAPASAISTARPSPPPERYASKTDKQSRIPPPSRPIPPIALTNGKRPNSEGDDAPAPQTGWAEPSNTARYSPTSPQWNEVTSPAASPLWSELEGIVGRDDLRDDEIYSAALTESYSPILPFNADADRLGITKGLNVNKARVPAGDSRQIVPHRNEDDISFLNVEDTRERTNRDSSRSSSSTLSTSTVTGLAATTIVRNVSIARRAGAYVIDKSKSPTTLEGSLEREENEIDAYDGAYLSSPVGSTFSSRQAPPSVNVESKHPPSPLSSHFGSEEESASGSTSSSSQSLDHPTPTTEAGMDSPLLYYLDGASSPDPSSAAFSPAPHHVKISNTESVQKLNVAAEGEEESDEDGDANEAGLVRRPTIVISDAPSPPPGPPTTITPGTTPLSPFQRYRGWLSEVVAPLEDFIDEAVDPRDHYLDLQEIAEGESGSVFTARLSEKNAARLRLPPLIKAKDSDDIANGRIALVAIKSVAILPSGSPKLVDLRRELGLMRGLWHENILGMDALYVDLVEDSLWIRMELMERSLADIVGLVGDGLMLQDRMIARFASDVLNALEYLQRHHIAHRDVRSDNLLLNSRGILKLTDFSNAVQVTAESPMCSDPAGVIFWQAPEIRTPPYNVLKVDVWSLGATVWEMAETEPPFSETQQFAERWPPLRQPELYSPAFHEFLRRCSEPVSSRPDPSDLIKSSFISNACGRPVIIQLLSQCMAIEKVLQDGDAANPE</sequence>
<dbReference type="Proteomes" id="UP000308652">
    <property type="component" value="Unassembled WGS sequence"/>
</dbReference>
<keyword evidence="10" id="KW-1185">Reference proteome</keyword>
<feature type="compositionally biased region" description="Low complexity" evidence="6">
    <location>
        <begin position="803"/>
        <end position="813"/>
    </location>
</feature>
<dbReference type="PANTHER" id="PTHR45832">
    <property type="entry name" value="SERINE/THREONINE-PROTEIN KINASE SAMKA-RELATED-RELATED"/>
    <property type="match status" value="1"/>
</dbReference>
<feature type="region of interest" description="Disordered" evidence="6">
    <location>
        <begin position="891"/>
        <end position="914"/>
    </location>
</feature>
<dbReference type="InterPro" id="IPR011009">
    <property type="entry name" value="Kinase-like_dom_sf"/>
</dbReference>
<dbReference type="SMART" id="SM00219">
    <property type="entry name" value="TyrKc"/>
    <property type="match status" value="1"/>
</dbReference>
<comment type="catalytic activity">
    <reaction evidence="5">
        <text>L-seryl-[protein] + ATP = O-phospho-L-seryl-[protein] + ADP + H(+)</text>
        <dbReference type="Rhea" id="RHEA:17989"/>
        <dbReference type="Rhea" id="RHEA-COMP:9863"/>
        <dbReference type="Rhea" id="RHEA-COMP:11604"/>
        <dbReference type="ChEBI" id="CHEBI:15378"/>
        <dbReference type="ChEBI" id="CHEBI:29999"/>
        <dbReference type="ChEBI" id="CHEBI:30616"/>
        <dbReference type="ChEBI" id="CHEBI:83421"/>
        <dbReference type="ChEBI" id="CHEBI:456216"/>
        <dbReference type="EC" id="2.7.11.1"/>
    </reaction>
</comment>
<evidence type="ECO:0000256" key="3">
    <source>
        <dbReference type="ARBA" id="ARBA00022840"/>
    </source>
</evidence>
<feature type="compositionally biased region" description="Low complexity" evidence="6">
    <location>
        <begin position="523"/>
        <end position="532"/>
    </location>
</feature>
<feature type="compositionally biased region" description="Pro residues" evidence="6">
    <location>
        <begin position="363"/>
        <end position="374"/>
    </location>
</feature>
<dbReference type="GO" id="GO:0004713">
    <property type="term" value="F:protein tyrosine kinase activity"/>
    <property type="evidence" value="ECO:0007669"/>
    <property type="project" value="InterPro"/>
</dbReference>
<evidence type="ECO:0000256" key="6">
    <source>
        <dbReference type="SAM" id="MobiDB-lite"/>
    </source>
</evidence>
<feature type="compositionally biased region" description="Polar residues" evidence="6">
    <location>
        <begin position="767"/>
        <end position="783"/>
    </location>
</feature>
<dbReference type="InterPro" id="IPR020635">
    <property type="entry name" value="Tyr_kinase_cat_dom"/>
</dbReference>
<dbReference type="Pfam" id="PF00786">
    <property type="entry name" value="PBD"/>
    <property type="match status" value="1"/>
</dbReference>
<dbReference type="SUPFAM" id="SSF56112">
    <property type="entry name" value="Protein kinase-like (PK-like)"/>
    <property type="match status" value="1"/>
</dbReference>
<proteinExistence type="inferred from homology"/>
<feature type="compositionally biased region" description="Pro residues" evidence="6">
    <location>
        <begin position="897"/>
        <end position="906"/>
    </location>
</feature>
<dbReference type="EMBL" id="ML213607">
    <property type="protein sequence ID" value="TFK37694.1"/>
    <property type="molecule type" value="Genomic_DNA"/>
</dbReference>
<dbReference type="InterPro" id="IPR000095">
    <property type="entry name" value="CRIB_dom"/>
</dbReference>
<feature type="compositionally biased region" description="Acidic residues" evidence="6">
    <location>
        <begin position="147"/>
        <end position="160"/>
    </location>
</feature>
<dbReference type="Gene3D" id="3.90.810.10">
    <property type="entry name" value="CRIB domain"/>
    <property type="match status" value="1"/>
</dbReference>
<feature type="compositionally biased region" description="Polar residues" evidence="6">
    <location>
        <begin position="590"/>
        <end position="610"/>
    </location>
</feature>
<dbReference type="InterPro" id="IPR051931">
    <property type="entry name" value="PAK3-like"/>
</dbReference>
<organism evidence="9 10">
    <name type="scientific">Crucibulum laeve</name>
    <dbReference type="NCBI Taxonomy" id="68775"/>
    <lineage>
        <taxon>Eukaryota</taxon>
        <taxon>Fungi</taxon>
        <taxon>Dikarya</taxon>
        <taxon>Basidiomycota</taxon>
        <taxon>Agaricomycotina</taxon>
        <taxon>Agaricomycetes</taxon>
        <taxon>Agaricomycetidae</taxon>
        <taxon>Agaricales</taxon>
        <taxon>Agaricineae</taxon>
        <taxon>Nidulariaceae</taxon>
        <taxon>Crucibulum</taxon>
    </lineage>
</organism>
<dbReference type="SMART" id="SM00285">
    <property type="entry name" value="PBD"/>
    <property type="match status" value="1"/>
</dbReference>
<feature type="compositionally biased region" description="Polar residues" evidence="6">
    <location>
        <begin position="345"/>
        <end position="355"/>
    </location>
</feature>
<evidence type="ECO:0000256" key="2">
    <source>
        <dbReference type="ARBA" id="ARBA00022741"/>
    </source>
</evidence>